<evidence type="ECO:0000313" key="1">
    <source>
        <dbReference type="EMBL" id="MBS4081359.1"/>
    </source>
</evidence>
<gene>
    <name evidence="1" type="ORF">KFS80_24000</name>
</gene>
<accession>A0ABS5N473</accession>
<dbReference type="EMBL" id="JAGYHF010000014">
    <property type="protein sequence ID" value="MBS4081359.1"/>
    <property type="molecule type" value="Genomic_DNA"/>
</dbReference>
<protein>
    <submittedName>
        <fullName evidence="1">Uncharacterized protein</fullName>
    </submittedName>
</protein>
<dbReference type="RefSeq" id="WP_212546184.1">
    <property type="nucleotide sequence ID" value="NZ_JAGYHF010000014.1"/>
</dbReference>
<organism evidence="1 2">
    <name type="scientific">Pseudomonas rustica</name>
    <dbReference type="NCBI Taxonomy" id="2827099"/>
    <lineage>
        <taxon>Bacteria</taxon>
        <taxon>Pseudomonadati</taxon>
        <taxon>Pseudomonadota</taxon>
        <taxon>Gammaproteobacteria</taxon>
        <taxon>Pseudomonadales</taxon>
        <taxon>Pseudomonadaceae</taxon>
        <taxon>Pseudomonas</taxon>
    </lineage>
</organism>
<reference evidence="1 2" key="1">
    <citation type="submission" date="2021-04" db="EMBL/GenBank/DDBJ databases">
        <title>Pseudomonas rustica sp. nov. isolated from raw milk.</title>
        <authorList>
            <person name="Fiedler G."/>
            <person name="Gieschler S."/>
            <person name="Kabisch J."/>
            <person name="Grimmler C."/>
            <person name="Brinks E."/>
            <person name="Wagner N."/>
            <person name="Hetzer B."/>
            <person name="Franz C.M.A.P."/>
            <person name="Boehnlein C."/>
        </authorList>
    </citation>
    <scope>NUCLEOTIDE SEQUENCE [LARGE SCALE GENOMIC DNA]</scope>
    <source>
        <strain evidence="1 2">MBT-4</strain>
    </source>
</reference>
<dbReference type="Proteomes" id="UP000676035">
    <property type="component" value="Unassembled WGS sequence"/>
</dbReference>
<comment type="caution">
    <text evidence="1">The sequence shown here is derived from an EMBL/GenBank/DDBJ whole genome shotgun (WGS) entry which is preliminary data.</text>
</comment>
<sequence length="82" mass="9223">MAVPDEPETDPITDYLLNTFRNIARGRRFISSMAGAFPLPLAAREISDWLEAHPPAMSRREIDEVVYTLDALCLEADEESKS</sequence>
<name>A0ABS5N473_9PSED</name>
<evidence type="ECO:0000313" key="2">
    <source>
        <dbReference type="Proteomes" id="UP000676035"/>
    </source>
</evidence>
<proteinExistence type="predicted"/>
<keyword evidence="2" id="KW-1185">Reference proteome</keyword>